<feature type="region of interest" description="Disordered" evidence="1">
    <location>
        <begin position="240"/>
        <end position="263"/>
    </location>
</feature>
<gene>
    <name evidence="2" type="ORF">CHYS00102_LOCUS15501</name>
</gene>
<feature type="region of interest" description="Disordered" evidence="1">
    <location>
        <begin position="62"/>
        <end position="103"/>
    </location>
</feature>
<feature type="compositionally biased region" description="Basic residues" evidence="1">
    <location>
        <begin position="254"/>
        <end position="263"/>
    </location>
</feature>
<proteinExistence type="predicted"/>
<feature type="compositionally biased region" description="Basic and acidic residues" evidence="1">
    <location>
        <begin position="94"/>
        <end position="103"/>
    </location>
</feature>
<feature type="compositionally biased region" description="Basic and acidic residues" evidence="1">
    <location>
        <begin position="240"/>
        <end position="253"/>
    </location>
</feature>
<sequence>MIARIWQKKKKKELIQNFKKEEKNYEKIVEMTGHPTEQILSIEVLELRMKTLRNQNIIGGPNNKQYFEMSHPPTEKTHKKKFRSKNKKQLRTQQRIEENNKRQSYESINHPSFVPTIMPSGLPSFGPIAPPTASPHSTPVLSNYKNHLTRKKKVVENCKDDESFNILFGRNKIALSCPIIDEYSIAYKSFYCNKRVFLSLSEKVQILELCPVACYICQTPLPLDGSSNTPTLSPIEKISSKESQKQYKKELRQQLRKNQKNNS</sequence>
<feature type="compositionally biased region" description="Basic residues" evidence="1">
    <location>
        <begin position="77"/>
        <end position="90"/>
    </location>
</feature>
<protein>
    <submittedName>
        <fullName evidence="2">Uncharacterized protein</fullName>
    </submittedName>
</protein>
<reference evidence="2" key="1">
    <citation type="submission" date="2021-01" db="EMBL/GenBank/DDBJ databases">
        <authorList>
            <person name="Corre E."/>
            <person name="Pelletier E."/>
            <person name="Niang G."/>
            <person name="Scheremetjew M."/>
            <person name="Finn R."/>
            <person name="Kale V."/>
            <person name="Holt S."/>
            <person name="Cochrane G."/>
            <person name="Meng A."/>
            <person name="Brown T."/>
            <person name="Cohen L."/>
        </authorList>
    </citation>
    <scope>NUCLEOTIDE SEQUENCE</scope>
    <source>
        <strain evidence="2">308</strain>
    </source>
</reference>
<organism evidence="2">
    <name type="scientific">Corethron hystrix</name>
    <dbReference type="NCBI Taxonomy" id="216773"/>
    <lineage>
        <taxon>Eukaryota</taxon>
        <taxon>Sar</taxon>
        <taxon>Stramenopiles</taxon>
        <taxon>Ochrophyta</taxon>
        <taxon>Bacillariophyta</taxon>
        <taxon>Coscinodiscophyceae</taxon>
        <taxon>Corethrophycidae</taxon>
        <taxon>Corethrales</taxon>
        <taxon>Corethraceae</taxon>
        <taxon>Corethron</taxon>
    </lineage>
</organism>
<accession>A0A7S1FU43</accession>
<dbReference type="AlphaFoldDB" id="A0A7S1FU43"/>
<evidence type="ECO:0000256" key="1">
    <source>
        <dbReference type="SAM" id="MobiDB-lite"/>
    </source>
</evidence>
<dbReference type="EMBL" id="HBFR01021503">
    <property type="protein sequence ID" value="CAD8888303.1"/>
    <property type="molecule type" value="Transcribed_RNA"/>
</dbReference>
<name>A0A7S1FU43_9STRA</name>
<evidence type="ECO:0000313" key="2">
    <source>
        <dbReference type="EMBL" id="CAD8888303.1"/>
    </source>
</evidence>